<dbReference type="AlphaFoldDB" id="A0A2G0CDK3"/>
<sequence length="69" mass="7953">MEAALPDLDRYSPHQKLQLLERLLNDLSARGVLPPSTLMMMAADVMELEYREDDDLLCFQCLDHEMDGE</sequence>
<proteinExistence type="predicted"/>
<keyword evidence="2" id="KW-1185">Reference proteome</keyword>
<gene>
    <name evidence="1" type="ORF">CGL56_12745</name>
</gene>
<evidence type="ECO:0000313" key="2">
    <source>
        <dbReference type="Proteomes" id="UP000226437"/>
    </source>
</evidence>
<reference evidence="1 2" key="1">
    <citation type="submission" date="2017-10" db="EMBL/GenBank/DDBJ databases">
        <title>The draft genome sequence of Lewinella marina KCTC 32374.</title>
        <authorList>
            <person name="Wang K."/>
        </authorList>
    </citation>
    <scope>NUCLEOTIDE SEQUENCE [LARGE SCALE GENOMIC DNA]</scope>
    <source>
        <strain evidence="1 2">MKG-38</strain>
    </source>
</reference>
<dbReference type="RefSeq" id="WP_099106951.1">
    <property type="nucleotide sequence ID" value="NZ_PDLO01000005.1"/>
</dbReference>
<name>A0A2G0CDK3_9BACT</name>
<dbReference type="Proteomes" id="UP000226437">
    <property type="component" value="Unassembled WGS sequence"/>
</dbReference>
<accession>A0A2G0CDK3</accession>
<protein>
    <submittedName>
        <fullName evidence="1">Uncharacterized protein</fullName>
    </submittedName>
</protein>
<dbReference type="EMBL" id="PDLO01000005">
    <property type="protein sequence ID" value="PHK98053.1"/>
    <property type="molecule type" value="Genomic_DNA"/>
</dbReference>
<evidence type="ECO:0000313" key="1">
    <source>
        <dbReference type="EMBL" id="PHK98053.1"/>
    </source>
</evidence>
<comment type="caution">
    <text evidence="1">The sequence shown here is derived from an EMBL/GenBank/DDBJ whole genome shotgun (WGS) entry which is preliminary data.</text>
</comment>
<organism evidence="1 2">
    <name type="scientific">Neolewinella marina</name>
    <dbReference type="NCBI Taxonomy" id="438751"/>
    <lineage>
        <taxon>Bacteria</taxon>
        <taxon>Pseudomonadati</taxon>
        <taxon>Bacteroidota</taxon>
        <taxon>Saprospiria</taxon>
        <taxon>Saprospirales</taxon>
        <taxon>Lewinellaceae</taxon>
        <taxon>Neolewinella</taxon>
    </lineage>
</organism>